<evidence type="ECO:0000313" key="4">
    <source>
        <dbReference type="Proteomes" id="UP000654075"/>
    </source>
</evidence>
<organism evidence="3 4">
    <name type="scientific">Polarella glacialis</name>
    <name type="common">Dinoflagellate</name>
    <dbReference type="NCBI Taxonomy" id="89957"/>
    <lineage>
        <taxon>Eukaryota</taxon>
        <taxon>Sar</taxon>
        <taxon>Alveolata</taxon>
        <taxon>Dinophyceae</taxon>
        <taxon>Suessiales</taxon>
        <taxon>Suessiaceae</taxon>
        <taxon>Polarella</taxon>
    </lineage>
</organism>
<dbReference type="Proteomes" id="UP000654075">
    <property type="component" value="Unassembled WGS sequence"/>
</dbReference>
<accession>A0A813G810</accession>
<evidence type="ECO:0000256" key="1">
    <source>
        <dbReference type="SAM" id="Phobius"/>
    </source>
</evidence>
<comment type="caution">
    <text evidence="3">The sequence shown here is derived from an EMBL/GenBank/DDBJ whole genome shotgun (WGS) entry which is preliminary data.</text>
</comment>
<feature type="signal peptide" evidence="2">
    <location>
        <begin position="1"/>
        <end position="18"/>
    </location>
</feature>
<sequence length="179" mass="19248">MFCYAFLVLWLQPYSSDSDTRSNALCSAAVCLMFVSQLAVLPVEGPSLRDPQSKELEATVLATVVGAVFAVVFTYLGRSSVQAITQGFASKLMLMKSRSKLLGWVQEVLVKPTVELLLKDSGLERSDIKPLLGELDNIGEIQELIARENQTAGQETACGEAAPKAGAFAKGKRDSMAMG</sequence>
<keyword evidence="2" id="KW-0732">Signal</keyword>
<keyword evidence="1" id="KW-1133">Transmembrane helix</keyword>
<feature type="transmembrane region" description="Helical" evidence="1">
    <location>
        <begin position="56"/>
        <end position="76"/>
    </location>
</feature>
<proteinExistence type="predicted"/>
<evidence type="ECO:0000256" key="2">
    <source>
        <dbReference type="SAM" id="SignalP"/>
    </source>
</evidence>
<dbReference type="EMBL" id="CAJNNV010026780">
    <property type="protein sequence ID" value="CAE8618994.1"/>
    <property type="molecule type" value="Genomic_DNA"/>
</dbReference>
<gene>
    <name evidence="3" type="ORF">PGLA1383_LOCUS36587</name>
</gene>
<keyword evidence="4" id="KW-1185">Reference proteome</keyword>
<feature type="chain" id="PRO_5032568258" evidence="2">
    <location>
        <begin position="19"/>
        <end position="179"/>
    </location>
</feature>
<protein>
    <submittedName>
        <fullName evidence="3">Uncharacterized protein</fullName>
    </submittedName>
</protein>
<reference evidence="3" key="1">
    <citation type="submission" date="2021-02" db="EMBL/GenBank/DDBJ databases">
        <authorList>
            <person name="Dougan E. K."/>
            <person name="Rhodes N."/>
            <person name="Thang M."/>
            <person name="Chan C."/>
        </authorList>
    </citation>
    <scope>NUCLEOTIDE SEQUENCE</scope>
</reference>
<keyword evidence="1" id="KW-0812">Transmembrane</keyword>
<evidence type="ECO:0000313" key="3">
    <source>
        <dbReference type="EMBL" id="CAE8618994.1"/>
    </source>
</evidence>
<keyword evidence="1" id="KW-0472">Membrane</keyword>
<feature type="transmembrane region" description="Helical" evidence="1">
    <location>
        <begin position="25"/>
        <end position="44"/>
    </location>
</feature>
<name>A0A813G810_POLGL</name>
<dbReference type="AlphaFoldDB" id="A0A813G810"/>